<evidence type="ECO:0000256" key="4">
    <source>
        <dbReference type="ARBA" id="ARBA00022692"/>
    </source>
</evidence>
<dbReference type="PRINTS" id="PR01837">
    <property type="entry name" value="MGTCSAPBPROT"/>
</dbReference>
<evidence type="ECO:0000313" key="10">
    <source>
        <dbReference type="Proteomes" id="UP000829194"/>
    </source>
</evidence>
<dbReference type="InterPro" id="IPR049177">
    <property type="entry name" value="MgtC_SapB_SrpB_YhiD_N"/>
</dbReference>
<comment type="similarity">
    <text evidence="2 7">Belongs to the MgtC/SapB family.</text>
</comment>
<comment type="subcellular location">
    <subcellularLocation>
        <location evidence="7">Cell inner membrane</location>
        <topology evidence="7">Multi-pass membrane protein</topology>
    </subcellularLocation>
    <subcellularLocation>
        <location evidence="1">Cell membrane</location>
        <topology evidence="1">Multi-pass membrane protein</topology>
    </subcellularLocation>
</comment>
<dbReference type="Pfam" id="PF02308">
    <property type="entry name" value="MgtC"/>
    <property type="match status" value="1"/>
</dbReference>
<keyword evidence="5 7" id="KW-1133">Transmembrane helix</keyword>
<feature type="transmembrane region" description="Helical" evidence="7">
    <location>
        <begin position="37"/>
        <end position="55"/>
    </location>
</feature>
<evidence type="ECO:0000256" key="1">
    <source>
        <dbReference type="ARBA" id="ARBA00004651"/>
    </source>
</evidence>
<protein>
    <recommendedName>
        <fullName evidence="7">Protein MgtC</fullName>
    </recommendedName>
</protein>
<feature type="transmembrane region" description="Helical" evidence="7">
    <location>
        <begin position="6"/>
        <end position="25"/>
    </location>
</feature>
<keyword evidence="6 7" id="KW-0472">Membrane</keyword>
<evidence type="ECO:0000256" key="7">
    <source>
        <dbReference type="RuleBase" id="RU365041"/>
    </source>
</evidence>
<feature type="transmembrane region" description="Helical" evidence="7">
    <location>
        <begin position="123"/>
        <end position="144"/>
    </location>
</feature>
<reference evidence="9 10" key="1">
    <citation type="submission" date="2022-03" db="EMBL/GenBank/DDBJ databases">
        <title>Complete genome sequence of Lysobacter capsici VKM B-2533 and Lysobacter gummosus 10.1.1, promising sources of lytic agents.</title>
        <authorList>
            <person name="Tarlachkov S.V."/>
            <person name="Kudryakova I.V."/>
            <person name="Afoshin A.S."/>
            <person name="Leontyevskaya E.A."/>
            <person name="Leontyevskaya N.V."/>
        </authorList>
    </citation>
    <scope>NUCLEOTIDE SEQUENCE [LARGE SCALE GENOMIC DNA]</scope>
    <source>
        <strain evidence="9 10">10.1.1</strain>
    </source>
</reference>
<dbReference type="InterPro" id="IPR003416">
    <property type="entry name" value="MgtC/SapB/SrpB/YhiD_fam"/>
</dbReference>
<feature type="domain" description="MgtC/SapB/SrpB/YhiD N-terminal" evidence="8">
    <location>
        <begin position="15"/>
        <end position="146"/>
    </location>
</feature>
<evidence type="ECO:0000256" key="2">
    <source>
        <dbReference type="ARBA" id="ARBA00009298"/>
    </source>
</evidence>
<evidence type="ECO:0000313" key="9">
    <source>
        <dbReference type="EMBL" id="UNP31764.1"/>
    </source>
</evidence>
<organism evidence="9 10">
    <name type="scientific">Lysobacter gummosus</name>
    <dbReference type="NCBI Taxonomy" id="262324"/>
    <lineage>
        <taxon>Bacteria</taxon>
        <taxon>Pseudomonadati</taxon>
        <taxon>Pseudomonadota</taxon>
        <taxon>Gammaproteobacteria</taxon>
        <taxon>Lysobacterales</taxon>
        <taxon>Lysobacteraceae</taxon>
        <taxon>Lysobacter</taxon>
    </lineage>
</organism>
<keyword evidence="7" id="KW-0997">Cell inner membrane</keyword>
<feature type="transmembrane region" description="Helical" evidence="7">
    <location>
        <begin position="100"/>
        <end position="117"/>
    </location>
</feature>
<evidence type="ECO:0000256" key="3">
    <source>
        <dbReference type="ARBA" id="ARBA00022475"/>
    </source>
</evidence>
<name>A0ABY3XJG1_9GAMM</name>
<dbReference type="EMBL" id="CP093547">
    <property type="protein sequence ID" value="UNP31764.1"/>
    <property type="molecule type" value="Genomic_DNA"/>
</dbReference>
<accession>A0ABY3XJG1</accession>
<dbReference type="Proteomes" id="UP000829194">
    <property type="component" value="Chromosome"/>
</dbReference>
<keyword evidence="3" id="KW-1003">Cell membrane</keyword>
<gene>
    <name evidence="9" type="ORF">MOV92_11160</name>
</gene>
<feature type="transmembrane region" description="Helical" evidence="7">
    <location>
        <begin position="75"/>
        <end position="93"/>
    </location>
</feature>
<dbReference type="RefSeq" id="WP_057942871.1">
    <property type="nucleotide sequence ID" value="NZ_CP011131.1"/>
</dbReference>
<evidence type="ECO:0000256" key="5">
    <source>
        <dbReference type="ARBA" id="ARBA00022989"/>
    </source>
</evidence>
<evidence type="ECO:0000256" key="6">
    <source>
        <dbReference type="ARBA" id="ARBA00023136"/>
    </source>
</evidence>
<keyword evidence="4 7" id="KW-0812">Transmembrane</keyword>
<dbReference type="PANTHER" id="PTHR33778:SF1">
    <property type="entry name" value="MAGNESIUM TRANSPORTER YHID-RELATED"/>
    <property type="match status" value="1"/>
</dbReference>
<dbReference type="PANTHER" id="PTHR33778">
    <property type="entry name" value="PROTEIN MGTC"/>
    <property type="match status" value="1"/>
</dbReference>
<sequence length="159" mass="16725">MSVMEQLWVVGAAAYAMMLGGAIGYERELKNRPAGFRTHMLVAGASSLLIGMGQLAIADPRFRMPLLINMDPMRLVEAVVAGVSFIGAGTIFASRGGKDVAGITTAASLLMVAVIGACAGLRYHLLALASAVLTLLVLVALDVVERRGRTRPASTQDRQ</sequence>
<keyword evidence="10" id="KW-1185">Reference proteome</keyword>
<proteinExistence type="inferred from homology"/>
<evidence type="ECO:0000259" key="8">
    <source>
        <dbReference type="Pfam" id="PF02308"/>
    </source>
</evidence>